<dbReference type="STRING" id="1111728.GCA_000427805_00819"/>
<keyword evidence="1" id="KW-0472">Membrane</keyword>
<gene>
    <name evidence="2" type="ORF">CRN84_13110</name>
    <name evidence="3" type="ORF">NCTC12282_03726</name>
</gene>
<reference evidence="3 5" key="3">
    <citation type="submission" date="2019-03" db="EMBL/GenBank/DDBJ databases">
        <authorList>
            <consortium name="Pathogen Informatics"/>
        </authorList>
    </citation>
    <scope>NUCLEOTIDE SEQUENCE [LARGE SCALE GENOMIC DNA]</scope>
    <source>
        <strain evidence="3 5">NCTC12282</strain>
    </source>
</reference>
<dbReference type="AlphaFoldDB" id="A0A2C6DN26"/>
<dbReference type="EMBL" id="CAADJA010000002">
    <property type="protein sequence ID" value="VFS49262.1"/>
    <property type="molecule type" value="Genomic_DNA"/>
</dbReference>
<accession>A0A2C6DN26</accession>
<dbReference type="Proteomes" id="UP000224974">
    <property type="component" value="Unassembled WGS sequence"/>
</dbReference>
<evidence type="ECO:0000313" key="5">
    <source>
        <dbReference type="Proteomes" id="UP000373449"/>
    </source>
</evidence>
<dbReference type="Proteomes" id="UP000373449">
    <property type="component" value="Unassembled WGS sequence"/>
</dbReference>
<keyword evidence="4" id="KW-1185">Reference proteome</keyword>
<feature type="transmembrane region" description="Helical" evidence="1">
    <location>
        <begin position="112"/>
        <end position="132"/>
    </location>
</feature>
<reference evidence="4" key="2">
    <citation type="submission" date="2017-09" db="EMBL/GenBank/DDBJ databases">
        <title>FDA dAtabase for Regulatory Grade micrObial Sequences (FDA-ARGOS): Supporting development and validation of Infectious Disease Dx tests.</title>
        <authorList>
            <person name="Minogue T."/>
            <person name="Wolcott M."/>
            <person name="Wasieloski L."/>
            <person name="Aguilar W."/>
            <person name="Moore D."/>
            <person name="Tallon L."/>
            <person name="Sadzewicz L."/>
            <person name="Ott S."/>
            <person name="Zhao X."/>
            <person name="Nagaraj S."/>
            <person name="Vavikolanu K."/>
            <person name="Aluvathingal J."/>
            <person name="Nadendla S."/>
            <person name="Sichtig H."/>
        </authorList>
    </citation>
    <scope>NUCLEOTIDE SEQUENCE [LARGE SCALE GENOMIC DNA]</scope>
    <source>
        <strain evidence="4">FDAARGOS_387</strain>
    </source>
</reference>
<dbReference type="RefSeq" id="WP_036015443.1">
    <property type="nucleotide sequence ID" value="NZ_CAADJA010000002.1"/>
</dbReference>
<dbReference type="EMBL" id="PDDX01000001">
    <property type="protein sequence ID" value="PHI30211.1"/>
    <property type="molecule type" value="Genomic_DNA"/>
</dbReference>
<reference evidence="2" key="1">
    <citation type="submission" date="2017-09" db="EMBL/GenBank/DDBJ databases">
        <title>FDA dAtabase for Regulatory Grade micrObial Sequences (FDA-ARGOS): Supporting development and validation of Infectious Disease Dx tests.</title>
        <authorList>
            <person name="Minogue T."/>
            <person name="Wolcott M."/>
            <person name="Wasieloski L."/>
            <person name="Aguilar W."/>
            <person name="Moore D."/>
            <person name="Tallon L.J."/>
            <person name="Sadzewicz L."/>
            <person name="Ott S."/>
            <person name="Zhao X."/>
            <person name="Nagaraj S."/>
            <person name="Vavikolanu K."/>
            <person name="Aluvathingal J."/>
            <person name="Nadendla S."/>
            <person name="Sichtig H."/>
        </authorList>
    </citation>
    <scope>NUCLEOTIDE SEQUENCE</scope>
    <source>
        <strain evidence="2">FDAARGOS_387</strain>
    </source>
</reference>
<organism evidence="2 4">
    <name type="scientific">Budvicia aquatica</name>
    <dbReference type="NCBI Taxonomy" id="82979"/>
    <lineage>
        <taxon>Bacteria</taxon>
        <taxon>Pseudomonadati</taxon>
        <taxon>Pseudomonadota</taxon>
        <taxon>Gammaproteobacteria</taxon>
        <taxon>Enterobacterales</taxon>
        <taxon>Budviciaceae</taxon>
        <taxon>Budvicia</taxon>
    </lineage>
</organism>
<evidence type="ECO:0000313" key="4">
    <source>
        <dbReference type="Proteomes" id="UP000224974"/>
    </source>
</evidence>
<feature type="transmembrane region" description="Helical" evidence="1">
    <location>
        <begin position="44"/>
        <end position="65"/>
    </location>
</feature>
<name>A0A2C6DN26_9GAMM</name>
<dbReference type="OrthoDB" id="6485698at2"/>
<proteinExistence type="predicted"/>
<evidence type="ECO:0000313" key="3">
    <source>
        <dbReference type="EMBL" id="VFS49262.1"/>
    </source>
</evidence>
<keyword evidence="1" id="KW-0812">Transmembrane</keyword>
<sequence length="135" mass="15321">MLDNIVAGKVLIATLNSWRYLAGLSLFGMLCSLMLFLFGDSVTLLFLLSLSFGILCQYFCWRLWLDCRLFGILYQSPTESHSFDTAINMLWNKNGDNTRSLTSRWIGARGQLRFGGIALLVQWLIIILSVAVSRF</sequence>
<protein>
    <submittedName>
        <fullName evidence="2">Uncharacterized protein</fullName>
    </submittedName>
</protein>
<evidence type="ECO:0000313" key="2">
    <source>
        <dbReference type="EMBL" id="PHI30211.1"/>
    </source>
</evidence>
<feature type="transmembrane region" description="Helical" evidence="1">
    <location>
        <begin position="20"/>
        <end position="38"/>
    </location>
</feature>
<evidence type="ECO:0000256" key="1">
    <source>
        <dbReference type="SAM" id="Phobius"/>
    </source>
</evidence>
<keyword evidence="1" id="KW-1133">Transmembrane helix</keyword>